<gene>
    <name evidence="2" type="ORF">CAUJ_LOCUS1404</name>
</gene>
<reference evidence="2" key="1">
    <citation type="submission" date="2020-10" db="EMBL/GenBank/DDBJ databases">
        <authorList>
            <person name="Kikuchi T."/>
        </authorList>
    </citation>
    <scope>NUCLEOTIDE SEQUENCE</scope>
    <source>
        <strain evidence="2">NKZ352</strain>
    </source>
</reference>
<accession>A0A8S1GPD4</accession>
<name>A0A8S1GPD4_9PELO</name>
<dbReference type="EMBL" id="CAJGYM010000002">
    <property type="protein sequence ID" value="CAD6185485.1"/>
    <property type="molecule type" value="Genomic_DNA"/>
</dbReference>
<organism evidence="2 3">
    <name type="scientific">Caenorhabditis auriculariae</name>
    <dbReference type="NCBI Taxonomy" id="2777116"/>
    <lineage>
        <taxon>Eukaryota</taxon>
        <taxon>Metazoa</taxon>
        <taxon>Ecdysozoa</taxon>
        <taxon>Nematoda</taxon>
        <taxon>Chromadorea</taxon>
        <taxon>Rhabditida</taxon>
        <taxon>Rhabditina</taxon>
        <taxon>Rhabditomorpha</taxon>
        <taxon>Rhabditoidea</taxon>
        <taxon>Rhabditidae</taxon>
        <taxon>Peloderinae</taxon>
        <taxon>Caenorhabditis</taxon>
    </lineage>
</organism>
<keyword evidence="1" id="KW-1133">Transmembrane helix</keyword>
<sequence length="142" mass="16325">MHGAEMEMELGSQHISFQKCTSDKLFLEFSFYMLIVGISITCLKFWTMDSYTRYTGFCSTCIRGFATFYVFIIADFLAIALINLFDPICYNEINGVVPLLFHGATTMACSFLVILWFEILYLYAVLARLPVDAEKEQPFEKI</sequence>
<evidence type="ECO:0000313" key="3">
    <source>
        <dbReference type="Proteomes" id="UP000835052"/>
    </source>
</evidence>
<feature type="transmembrane region" description="Helical" evidence="1">
    <location>
        <begin position="105"/>
        <end position="126"/>
    </location>
</feature>
<dbReference type="AlphaFoldDB" id="A0A8S1GPD4"/>
<keyword evidence="3" id="KW-1185">Reference proteome</keyword>
<feature type="transmembrane region" description="Helical" evidence="1">
    <location>
        <begin position="66"/>
        <end position="85"/>
    </location>
</feature>
<feature type="transmembrane region" description="Helical" evidence="1">
    <location>
        <begin position="29"/>
        <end position="46"/>
    </location>
</feature>
<evidence type="ECO:0000313" key="2">
    <source>
        <dbReference type="EMBL" id="CAD6185485.1"/>
    </source>
</evidence>
<proteinExistence type="predicted"/>
<dbReference type="Proteomes" id="UP000835052">
    <property type="component" value="Unassembled WGS sequence"/>
</dbReference>
<protein>
    <submittedName>
        <fullName evidence="2">Uncharacterized protein</fullName>
    </submittedName>
</protein>
<comment type="caution">
    <text evidence="2">The sequence shown here is derived from an EMBL/GenBank/DDBJ whole genome shotgun (WGS) entry which is preliminary data.</text>
</comment>
<keyword evidence="1" id="KW-0812">Transmembrane</keyword>
<keyword evidence="1" id="KW-0472">Membrane</keyword>
<evidence type="ECO:0000256" key="1">
    <source>
        <dbReference type="SAM" id="Phobius"/>
    </source>
</evidence>